<dbReference type="AlphaFoldDB" id="K1QX51"/>
<protein>
    <submittedName>
        <fullName evidence="1">Uncharacterized protein</fullName>
    </submittedName>
</protein>
<dbReference type="EMBL" id="JH816972">
    <property type="protein sequence ID" value="EKC35749.1"/>
    <property type="molecule type" value="Genomic_DNA"/>
</dbReference>
<proteinExistence type="predicted"/>
<evidence type="ECO:0000313" key="1">
    <source>
        <dbReference type="EMBL" id="EKC35749.1"/>
    </source>
</evidence>
<organism evidence="1">
    <name type="scientific">Magallana gigas</name>
    <name type="common">Pacific oyster</name>
    <name type="synonym">Crassostrea gigas</name>
    <dbReference type="NCBI Taxonomy" id="29159"/>
    <lineage>
        <taxon>Eukaryota</taxon>
        <taxon>Metazoa</taxon>
        <taxon>Spiralia</taxon>
        <taxon>Lophotrochozoa</taxon>
        <taxon>Mollusca</taxon>
        <taxon>Bivalvia</taxon>
        <taxon>Autobranchia</taxon>
        <taxon>Pteriomorphia</taxon>
        <taxon>Ostreida</taxon>
        <taxon>Ostreoidea</taxon>
        <taxon>Ostreidae</taxon>
        <taxon>Magallana</taxon>
    </lineage>
</organism>
<dbReference type="InParanoid" id="K1QX51"/>
<dbReference type="HOGENOM" id="CLU_201376_0_0_1"/>
<accession>K1QX51</accession>
<name>K1QX51_MAGGI</name>
<gene>
    <name evidence="1" type="ORF">CGI_10022171</name>
</gene>
<sequence length="57" mass="6142">MFTTTSMGVGEKPHCPFSAMEGLGIHRNTNTQKVHNGQDGDLVLITSGRDVPCLIND</sequence>
<reference evidence="1" key="1">
    <citation type="journal article" date="2012" name="Nature">
        <title>The oyster genome reveals stress adaptation and complexity of shell formation.</title>
        <authorList>
            <person name="Zhang G."/>
            <person name="Fang X."/>
            <person name="Guo X."/>
            <person name="Li L."/>
            <person name="Luo R."/>
            <person name="Xu F."/>
            <person name="Yang P."/>
            <person name="Zhang L."/>
            <person name="Wang X."/>
            <person name="Qi H."/>
            <person name="Xiong Z."/>
            <person name="Que H."/>
            <person name="Xie Y."/>
            <person name="Holland P.W."/>
            <person name="Paps J."/>
            <person name="Zhu Y."/>
            <person name="Wu F."/>
            <person name="Chen Y."/>
            <person name="Wang J."/>
            <person name="Peng C."/>
            <person name="Meng J."/>
            <person name="Yang L."/>
            <person name="Liu J."/>
            <person name="Wen B."/>
            <person name="Zhang N."/>
            <person name="Huang Z."/>
            <person name="Zhu Q."/>
            <person name="Feng Y."/>
            <person name="Mount A."/>
            <person name="Hedgecock D."/>
            <person name="Xu Z."/>
            <person name="Liu Y."/>
            <person name="Domazet-Loso T."/>
            <person name="Du Y."/>
            <person name="Sun X."/>
            <person name="Zhang S."/>
            <person name="Liu B."/>
            <person name="Cheng P."/>
            <person name="Jiang X."/>
            <person name="Li J."/>
            <person name="Fan D."/>
            <person name="Wang W."/>
            <person name="Fu W."/>
            <person name="Wang T."/>
            <person name="Wang B."/>
            <person name="Zhang J."/>
            <person name="Peng Z."/>
            <person name="Li Y."/>
            <person name="Li N."/>
            <person name="Wang J."/>
            <person name="Chen M."/>
            <person name="He Y."/>
            <person name="Tan F."/>
            <person name="Song X."/>
            <person name="Zheng Q."/>
            <person name="Huang R."/>
            <person name="Yang H."/>
            <person name="Du X."/>
            <person name="Chen L."/>
            <person name="Yang M."/>
            <person name="Gaffney P.M."/>
            <person name="Wang S."/>
            <person name="Luo L."/>
            <person name="She Z."/>
            <person name="Ming Y."/>
            <person name="Huang W."/>
            <person name="Zhang S."/>
            <person name="Huang B."/>
            <person name="Zhang Y."/>
            <person name="Qu T."/>
            <person name="Ni P."/>
            <person name="Miao G."/>
            <person name="Wang J."/>
            <person name="Wang Q."/>
            <person name="Steinberg C.E."/>
            <person name="Wang H."/>
            <person name="Li N."/>
            <person name="Qian L."/>
            <person name="Zhang G."/>
            <person name="Li Y."/>
            <person name="Yang H."/>
            <person name="Liu X."/>
            <person name="Wang J."/>
            <person name="Yin Y."/>
            <person name="Wang J."/>
        </authorList>
    </citation>
    <scope>NUCLEOTIDE SEQUENCE [LARGE SCALE GENOMIC DNA]</scope>
    <source>
        <strain evidence="1">05x7-T-G4-1.051#20</strain>
    </source>
</reference>